<dbReference type="OrthoDB" id="448954at2759"/>
<feature type="compositionally biased region" description="Basic and acidic residues" evidence="8">
    <location>
        <begin position="491"/>
        <end position="522"/>
    </location>
</feature>
<gene>
    <name evidence="11" type="ORF">BT63DRAFT_420290</name>
</gene>
<dbReference type="GO" id="GO:0005789">
    <property type="term" value="C:endoplasmic reticulum membrane"/>
    <property type="evidence" value="ECO:0007669"/>
    <property type="project" value="UniProtKB-SubCell"/>
</dbReference>
<feature type="chain" id="PRO_5025528402" description="Endoplasmic reticulum lectin" evidence="9">
    <location>
        <begin position="21"/>
        <end position="538"/>
    </location>
</feature>
<dbReference type="GO" id="GO:0030970">
    <property type="term" value="P:retrograde protein transport, ER to cytosol"/>
    <property type="evidence" value="ECO:0007669"/>
    <property type="project" value="TreeGrafter"/>
</dbReference>
<dbReference type="Pfam" id="PF07915">
    <property type="entry name" value="PRKCSH"/>
    <property type="match status" value="1"/>
</dbReference>
<proteinExistence type="inferred from homology"/>
<evidence type="ECO:0000256" key="8">
    <source>
        <dbReference type="SAM" id="MobiDB-lite"/>
    </source>
</evidence>
<feature type="compositionally biased region" description="Acidic residues" evidence="8">
    <location>
        <begin position="195"/>
        <end position="207"/>
    </location>
</feature>
<evidence type="ECO:0000256" key="6">
    <source>
        <dbReference type="ARBA" id="ARBA00023157"/>
    </source>
</evidence>
<dbReference type="Gene3D" id="2.70.130.10">
    <property type="entry name" value="Mannose-6-phosphate receptor binding domain"/>
    <property type="match status" value="1"/>
</dbReference>
<dbReference type="PANTHER" id="PTHR15414">
    <property type="entry name" value="OS-9-RELATED"/>
    <property type="match status" value="1"/>
</dbReference>
<dbReference type="InterPro" id="IPR045149">
    <property type="entry name" value="OS-9-like"/>
</dbReference>
<feature type="region of interest" description="Disordered" evidence="8">
    <location>
        <begin position="190"/>
        <end position="224"/>
    </location>
</feature>
<dbReference type="GO" id="GO:0030968">
    <property type="term" value="P:endoplasmic reticulum unfolded protein response"/>
    <property type="evidence" value="ECO:0007669"/>
    <property type="project" value="UniProtKB-UniRule"/>
</dbReference>
<feature type="region of interest" description="Disordered" evidence="8">
    <location>
        <begin position="490"/>
        <end position="538"/>
    </location>
</feature>
<protein>
    <recommendedName>
        <fullName evidence="7">Endoplasmic reticulum lectin</fullName>
    </recommendedName>
    <alternativeName>
        <fullName evidence="7">Protein OS-9 homolog</fullName>
    </alternativeName>
</protein>
<dbReference type="GO" id="GO:0030246">
    <property type="term" value="F:carbohydrate binding"/>
    <property type="evidence" value="ECO:0007669"/>
    <property type="project" value="UniProtKB-UniRule"/>
</dbReference>
<evidence type="ECO:0000256" key="1">
    <source>
        <dbReference type="ARBA" id="ARBA00004367"/>
    </source>
</evidence>
<evidence type="ECO:0000256" key="7">
    <source>
        <dbReference type="RuleBase" id="RU369099"/>
    </source>
</evidence>
<dbReference type="InterPro" id="IPR044865">
    <property type="entry name" value="MRH_dom"/>
</dbReference>
<keyword evidence="3 9" id="KW-0732">Signal</keyword>
<evidence type="ECO:0000259" key="10">
    <source>
        <dbReference type="PROSITE" id="PS51914"/>
    </source>
</evidence>
<evidence type="ECO:0000256" key="9">
    <source>
        <dbReference type="SAM" id="SignalP"/>
    </source>
</evidence>
<evidence type="ECO:0000256" key="2">
    <source>
        <dbReference type="ARBA" id="ARBA00009918"/>
    </source>
</evidence>
<comment type="subcellular location">
    <subcellularLocation>
        <location evidence="1 7">Endoplasmic reticulum membrane</location>
        <topology evidence="1 7">Peripheral membrane protein</topology>
        <orientation evidence="1 7">Lumenal side</orientation>
    </subcellularLocation>
</comment>
<dbReference type="InterPro" id="IPR009011">
    <property type="entry name" value="Man6P_isomerase_rcpt-bd_dom_sf"/>
</dbReference>
<feature type="domain" description="MRH" evidence="10">
    <location>
        <begin position="139"/>
        <end position="296"/>
    </location>
</feature>
<dbReference type="Proteomes" id="UP000799302">
    <property type="component" value="Unassembled WGS sequence"/>
</dbReference>
<comment type="function">
    <text evidence="7">Lectin involved in the quality control of the secretory pathway. As a member of the endoplasmic reticulum-associated degradation lumenal (ERAD-L) surveillance system, targets misfolded endoplasmic reticulum lumenal glycoproteins for degradation.</text>
</comment>
<dbReference type="InterPro" id="IPR012913">
    <property type="entry name" value="OS9-like_dom"/>
</dbReference>
<dbReference type="PROSITE" id="PS51914">
    <property type="entry name" value="MRH"/>
    <property type="match status" value="1"/>
</dbReference>
<keyword evidence="6" id="KW-1015">Disulfide bond</keyword>
<reference evidence="11" key="1">
    <citation type="journal article" date="2020" name="Stud. Mycol.">
        <title>101 Dothideomycetes genomes: a test case for predicting lifestyles and emergence of pathogens.</title>
        <authorList>
            <person name="Haridas S."/>
            <person name="Albert R."/>
            <person name="Binder M."/>
            <person name="Bloem J."/>
            <person name="Labutti K."/>
            <person name="Salamov A."/>
            <person name="Andreopoulos B."/>
            <person name="Baker S."/>
            <person name="Barry K."/>
            <person name="Bills G."/>
            <person name="Bluhm B."/>
            <person name="Cannon C."/>
            <person name="Castanera R."/>
            <person name="Culley D."/>
            <person name="Daum C."/>
            <person name="Ezra D."/>
            <person name="Gonzalez J."/>
            <person name="Henrissat B."/>
            <person name="Kuo A."/>
            <person name="Liang C."/>
            <person name="Lipzen A."/>
            <person name="Lutzoni F."/>
            <person name="Magnuson J."/>
            <person name="Mondo S."/>
            <person name="Nolan M."/>
            <person name="Ohm R."/>
            <person name="Pangilinan J."/>
            <person name="Park H.-J."/>
            <person name="Ramirez L."/>
            <person name="Alfaro M."/>
            <person name="Sun H."/>
            <person name="Tritt A."/>
            <person name="Yoshinaga Y."/>
            <person name="Zwiers L.-H."/>
            <person name="Turgeon B."/>
            <person name="Goodwin S."/>
            <person name="Spatafora J."/>
            <person name="Crous P."/>
            <person name="Grigoriev I."/>
        </authorList>
    </citation>
    <scope>NUCLEOTIDE SEQUENCE</scope>
    <source>
        <strain evidence="11">CBS 115976</strain>
    </source>
</reference>
<evidence type="ECO:0000256" key="3">
    <source>
        <dbReference type="ARBA" id="ARBA00022729"/>
    </source>
</evidence>
<name>A0A6A6UTG0_9PEZI</name>
<accession>A0A6A6UTG0</accession>
<organism evidence="11 12">
    <name type="scientific">Microthyrium microscopicum</name>
    <dbReference type="NCBI Taxonomy" id="703497"/>
    <lineage>
        <taxon>Eukaryota</taxon>
        <taxon>Fungi</taxon>
        <taxon>Dikarya</taxon>
        <taxon>Ascomycota</taxon>
        <taxon>Pezizomycotina</taxon>
        <taxon>Dothideomycetes</taxon>
        <taxon>Dothideomycetes incertae sedis</taxon>
        <taxon>Microthyriales</taxon>
        <taxon>Microthyriaceae</taxon>
        <taxon>Microthyrium</taxon>
    </lineage>
</organism>
<keyword evidence="7" id="KW-0472">Membrane</keyword>
<dbReference type="AlphaFoldDB" id="A0A6A6UTG0"/>
<dbReference type="PANTHER" id="PTHR15414:SF0">
    <property type="entry name" value="ENDOPLASMIC RETICULUM LECTIN 1"/>
    <property type="match status" value="1"/>
</dbReference>
<keyword evidence="12" id="KW-1185">Reference proteome</keyword>
<dbReference type="GO" id="GO:0005788">
    <property type="term" value="C:endoplasmic reticulum lumen"/>
    <property type="evidence" value="ECO:0007669"/>
    <property type="project" value="UniProtKB-UniRule"/>
</dbReference>
<dbReference type="EMBL" id="MU004230">
    <property type="protein sequence ID" value="KAF2675056.1"/>
    <property type="molecule type" value="Genomic_DNA"/>
</dbReference>
<sequence length="538" mass="59523">MKNFWALPAFLRLAIATQQAFNVNDDLFAFPQYEIIYNDESPVTSEYAAEKLGHGQTTLTPGSDLSKPRPSDPPDIVHDTPLVLKWEKLTYHGSPYLCSIPTIPPPPPSVASNRTAEDEANDLALAVHRGQELLKGMEGNCIYFVSGWWSYSFCYNEGVRQFHPLPSGRNVPIYPPVEDKSVGAYILGRFQGTEREEDDDNTPDDIEEPSKNHKSTPKKEQETGLAKLEVKGQKGAMRYLVHNLKGGTVCDLTGEERSIEVQFQCENIPTDRISIIKETSICQYRMVISTPRLCNDVAFQPPKGPKPHPISCSPVMEADKIQPYIDELQAATADYEAEYQRTAKEYVNEAMEDIKAILGVGSKDADVDGNELVDGEYDIEIPKTKNKVPSIMVGDIEIGGHNLVPKSLKLPKRIPMGAAGSEKVLGTIAKSDGFTASEKDLAKLNIQGGKELEVIKDKVRRTAAGADWQIDVVETGRGVRELRGIIGDAKVPAKEPAAEGKEDKEAPKKKEAEDFTDTKDKKDDEEETGSEETYKEEL</sequence>
<comment type="similarity">
    <text evidence="2 7">Belongs to the OS-9 family.</text>
</comment>
<feature type="region of interest" description="Disordered" evidence="8">
    <location>
        <begin position="55"/>
        <end position="74"/>
    </location>
</feature>
<evidence type="ECO:0000313" key="12">
    <source>
        <dbReference type="Proteomes" id="UP000799302"/>
    </source>
</evidence>
<feature type="signal peptide" evidence="9">
    <location>
        <begin position="1"/>
        <end position="20"/>
    </location>
</feature>
<evidence type="ECO:0000313" key="11">
    <source>
        <dbReference type="EMBL" id="KAF2675056.1"/>
    </source>
</evidence>
<keyword evidence="5 7" id="KW-0256">Endoplasmic reticulum</keyword>
<evidence type="ECO:0000256" key="5">
    <source>
        <dbReference type="ARBA" id="ARBA00022824"/>
    </source>
</evidence>
<keyword evidence="4 7" id="KW-0430">Lectin</keyword>
<evidence type="ECO:0000256" key="4">
    <source>
        <dbReference type="ARBA" id="ARBA00022734"/>
    </source>
</evidence>